<evidence type="ECO:0000256" key="2">
    <source>
        <dbReference type="SAM" id="MobiDB-lite"/>
    </source>
</evidence>
<evidence type="ECO:0000313" key="3">
    <source>
        <dbReference type="EMBL" id="GBG64388.1"/>
    </source>
</evidence>
<keyword evidence="1" id="KW-0175">Coiled coil</keyword>
<evidence type="ECO:0000256" key="1">
    <source>
        <dbReference type="SAM" id="Coils"/>
    </source>
</evidence>
<keyword evidence="4" id="KW-1185">Reference proteome</keyword>
<feature type="compositionally biased region" description="Basic and acidic residues" evidence="2">
    <location>
        <begin position="50"/>
        <end position="73"/>
    </location>
</feature>
<reference evidence="3 4" key="1">
    <citation type="journal article" date="2018" name="Cell">
        <title>The Chara Genome: Secondary Complexity and Implications for Plant Terrestrialization.</title>
        <authorList>
            <person name="Nishiyama T."/>
            <person name="Sakayama H."/>
            <person name="Vries J.D."/>
            <person name="Buschmann H."/>
            <person name="Saint-Marcoux D."/>
            <person name="Ullrich K.K."/>
            <person name="Haas F.B."/>
            <person name="Vanderstraeten L."/>
            <person name="Becker D."/>
            <person name="Lang D."/>
            <person name="Vosolsobe S."/>
            <person name="Rombauts S."/>
            <person name="Wilhelmsson P.K.I."/>
            <person name="Janitza P."/>
            <person name="Kern R."/>
            <person name="Heyl A."/>
            <person name="Rumpler F."/>
            <person name="Villalobos L.I.A.C."/>
            <person name="Clay J.M."/>
            <person name="Skokan R."/>
            <person name="Toyoda A."/>
            <person name="Suzuki Y."/>
            <person name="Kagoshima H."/>
            <person name="Schijlen E."/>
            <person name="Tajeshwar N."/>
            <person name="Catarino B."/>
            <person name="Hetherington A.J."/>
            <person name="Saltykova A."/>
            <person name="Bonnot C."/>
            <person name="Breuninger H."/>
            <person name="Symeonidi A."/>
            <person name="Radhakrishnan G.V."/>
            <person name="Van Nieuwerburgh F."/>
            <person name="Deforce D."/>
            <person name="Chang C."/>
            <person name="Karol K.G."/>
            <person name="Hedrich R."/>
            <person name="Ulvskov P."/>
            <person name="Glockner G."/>
            <person name="Delwiche C.F."/>
            <person name="Petrasek J."/>
            <person name="Van de Peer Y."/>
            <person name="Friml J."/>
            <person name="Beilby M."/>
            <person name="Dolan L."/>
            <person name="Kohara Y."/>
            <person name="Sugano S."/>
            <person name="Fujiyama A."/>
            <person name="Delaux P.-M."/>
            <person name="Quint M."/>
            <person name="TheiBen G."/>
            <person name="Hagemann M."/>
            <person name="Harholt J."/>
            <person name="Dunand C."/>
            <person name="Zachgo S."/>
            <person name="Langdale J."/>
            <person name="Maumus F."/>
            <person name="Straeten D.V.D."/>
            <person name="Gould S.B."/>
            <person name="Rensing S.A."/>
        </authorList>
    </citation>
    <scope>NUCLEOTIDE SEQUENCE [LARGE SCALE GENOMIC DNA]</scope>
    <source>
        <strain evidence="3 4">S276</strain>
    </source>
</reference>
<protein>
    <submittedName>
        <fullName evidence="3">Uncharacterized protein</fullName>
    </submittedName>
</protein>
<sequence>MTYRPPTSHGRVSQAARTRSQNKARPSQKPSQKVVEVPEEEDEDDDEEDERLRQEEDQRAELRTKKRGAREEADPSLPDSVPKRKKYAVRMEECFDVERMVDKLLEGHNDLLNLKDILASAPRLRGELKRRLSQSDLRGPSPTLPEEGEAVLLRTPLDSLEAHLDASQWRTSQLGADQSKPAQYEPAEDEPEAEPRGPDEPRTEGVITVGNDTPPPIPIPEQAPPYWPEGIPEPDTEHAAEPLDTEMPSSEELPPGLPHAEEGVNAGVPVRDAWGMQAERPPRETAEEKFARVQGDMRVDEAQETGDLGFSATRMEIERADRRIHEVAVTSFQRYSMLSDELPASRSEVEQLSAELAEERAENQAWRSRMEAKEAKWEKRLQDMAAIVERLSSTKVVDWIEQSQYGIHGKEVQGLFGQGGTTKPPQHRGMGKVLLDPTEASARRETEEGRFNFKTPMELASQQATPMTIEIPESEPAQGPQPPLAEGGPMKESPTILLEVQEGTLTGATAFAEPEVMEGGASRLDELVAAIELEMPSGGPQRQESPERVPEVGELRTQLGSWATGAGSGEHIS</sequence>
<dbReference type="Proteomes" id="UP000265515">
    <property type="component" value="Unassembled WGS sequence"/>
</dbReference>
<dbReference type="EMBL" id="BFEA01000050">
    <property type="protein sequence ID" value="GBG64388.1"/>
    <property type="molecule type" value="Genomic_DNA"/>
</dbReference>
<feature type="region of interest" description="Disordered" evidence="2">
    <location>
        <begin position="164"/>
        <end position="263"/>
    </location>
</feature>
<feature type="compositionally biased region" description="Acidic residues" evidence="2">
    <location>
        <begin position="37"/>
        <end position="49"/>
    </location>
</feature>
<dbReference type="Gramene" id="GBG64388">
    <property type="protein sequence ID" value="GBG64388"/>
    <property type="gene ID" value="CBR_g44272"/>
</dbReference>
<feature type="region of interest" description="Disordered" evidence="2">
    <location>
        <begin position="276"/>
        <end position="307"/>
    </location>
</feature>
<dbReference type="AlphaFoldDB" id="A0A388K2X0"/>
<feature type="compositionally biased region" description="Polar residues" evidence="2">
    <location>
        <begin position="15"/>
        <end position="31"/>
    </location>
</feature>
<feature type="region of interest" description="Disordered" evidence="2">
    <location>
        <begin position="472"/>
        <end position="491"/>
    </location>
</feature>
<feature type="coiled-coil region" evidence="1">
    <location>
        <begin position="342"/>
        <end position="376"/>
    </location>
</feature>
<feature type="region of interest" description="Disordered" evidence="2">
    <location>
        <begin position="130"/>
        <end position="152"/>
    </location>
</feature>
<feature type="compositionally biased region" description="Basic and acidic residues" evidence="2">
    <location>
        <begin position="193"/>
        <end position="203"/>
    </location>
</feature>
<gene>
    <name evidence="3" type="ORF">CBR_g44272</name>
</gene>
<feature type="compositionally biased region" description="Pro residues" evidence="2">
    <location>
        <begin position="213"/>
        <end position="227"/>
    </location>
</feature>
<feature type="compositionally biased region" description="Basic and acidic residues" evidence="2">
    <location>
        <begin position="280"/>
        <end position="301"/>
    </location>
</feature>
<comment type="caution">
    <text evidence="3">The sequence shown here is derived from an EMBL/GenBank/DDBJ whole genome shotgun (WGS) entry which is preliminary data.</text>
</comment>
<proteinExistence type="predicted"/>
<name>A0A388K2X0_CHABU</name>
<accession>A0A388K2X0</accession>
<feature type="region of interest" description="Disordered" evidence="2">
    <location>
        <begin position="1"/>
        <end position="86"/>
    </location>
</feature>
<evidence type="ECO:0000313" key="4">
    <source>
        <dbReference type="Proteomes" id="UP000265515"/>
    </source>
</evidence>
<feature type="region of interest" description="Disordered" evidence="2">
    <location>
        <begin position="533"/>
        <end position="552"/>
    </location>
</feature>
<organism evidence="3 4">
    <name type="scientific">Chara braunii</name>
    <name type="common">Braun's stonewort</name>
    <dbReference type="NCBI Taxonomy" id="69332"/>
    <lineage>
        <taxon>Eukaryota</taxon>
        <taxon>Viridiplantae</taxon>
        <taxon>Streptophyta</taxon>
        <taxon>Charophyceae</taxon>
        <taxon>Charales</taxon>
        <taxon>Characeae</taxon>
        <taxon>Chara</taxon>
    </lineage>
</organism>